<keyword evidence="4" id="KW-1185">Reference proteome</keyword>
<proteinExistence type="predicted"/>
<dbReference type="EMBL" id="BAAAFA010000008">
    <property type="protein sequence ID" value="GAA0820164.1"/>
    <property type="molecule type" value="Genomic_DNA"/>
</dbReference>
<accession>A0ABP3WJ40</accession>
<organism evidence="3 4">
    <name type="scientific">Colwellia asteriadis</name>
    <dbReference type="NCBI Taxonomy" id="517723"/>
    <lineage>
        <taxon>Bacteria</taxon>
        <taxon>Pseudomonadati</taxon>
        <taxon>Pseudomonadota</taxon>
        <taxon>Gammaproteobacteria</taxon>
        <taxon>Alteromonadales</taxon>
        <taxon>Colwelliaceae</taxon>
        <taxon>Colwellia</taxon>
    </lineage>
</organism>
<name>A0ABP3WJ40_9GAMM</name>
<sequence length="284" mass="31116">MSEKNSKELECSLLKNALTGNYIVDVNAIFKEAWQKTLQSRMSINIGLCFILLLGTLVSLTASNLMGGIEAVLKDQNAMSILNIVVTIVIWPFLAGVEMMGVLHARGQETRAIMVFSFLQRGSWVALCALLTSILVGLGFQLYMVPGIILAVLLSLTIPLVVDKKLSPLAAIKVSVLSLRFKFFQIFRLYLFLFIALLVLAMPVALLADSAIGPVAIMLFLFGMTFLAPLYYNVKGILYREIFAVKTKDREDNVNSRELNSSTPESTKASDSDDSNGSNGTFSA</sequence>
<evidence type="ECO:0000313" key="3">
    <source>
        <dbReference type="EMBL" id="GAA0820164.1"/>
    </source>
</evidence>
<dbReference type="RefSeq" id="WP_215979590.1">
    <property type="nucleotide sequence ID" value="NZ_BAAAFA010000008.1"/>
</dbReference>
<protein>
    <recommendedName>
        <fullName evidence="5">Transmembrane protein</fullName>
    </recommendedName>
</protein>
<feature type="region of interest" description="Disordered" evidence="1">
    <location>
        <begin position="250"/>
        <end position="284"/>
    </location>
</feature>
<dbReference type="PANTHER" id="PTHR40076">
    <property type="entry name" value="MEMBRANE PROTEIN-RELATED"/>
    <property type="match status" value="1"/>
</dbReference>
<feature type="transmembrane region" description="Helical" evidence="2">
    <location>
        <begin position="183"/>
        <end position="205"/>
    </location>
</feature>
<dbReference type="Proteomes" id="UP001500021">
    <property type="component" value="Unassembled WGS sequence"/>
</dbReference>
<evidence type="ECO:0008006" key="5">
    <source>
        <dbReference type="Google" id="ProtNLM"/>
    </source>
</evidence>
<feature type="transmembrane region" description="Helical" evidence="2">
    <location>
        <begin position="211"/>
        <end position="232"/>
    </location>
</feature>
<comment type="caution">
    <text evidence="3">The sequence shown here is derived from an EMBL/GenBank/DDBJ whole genome shotgun (WGS) entry which is preliminary data.</text>
</comment>
<feature type="compositionally biased region" description="Low complexity" evidence="1">
    <location>
        <begin position="275"/>
        <end position="284"/>
    </location>
</feature>
<evidence type="ECO:0000256" key="1">
    <source>
        <dbReference type="SAM" id="MobiDB-lite"/>
    </source>
</evidence>
<feature type="compositionally biased region" description="Polar residues" evidence="1">
    <location>
        <begin position="256"/>
        <end position="269"/>
    </location>
</feature>
<keyword evidence="2" id="KW-0812">Transmembrane</keyword>
<dbReference type="PANTHER" id="PTHR40076:SF1">
    <property type="entry name" value="MEMBRANE PROTEIN"/>
    <property type="match status" value="1"/>
</dbReference>
<feature type="transmembrane region" description="Helical" evidence="2">
    <location>
        <begin position="118"/>
        <end position="136"/>
    </location>
</feature>
<keyword evidence="2" id="KW-1133">Transmembrane helix</keyword>
<dbReference type="InterPro" id="IPR010380">
    <property type="entry name" value="DUF975"/>
</dbReference>
<gene>
    <name evidence="3" type="ORF">GCM10009111_25220</name>
</gene>
<keyword evidence="2" id="KW-0472">Membrane</keyword>
<feature type="transmembrane region" description="Helical" evidence="2">
    <location>
        <begin position="44"/>
        <end position="66"/>
    </location>
</feature>
<feature type="transmembrane region" description="Helical" evidence="2">
    <location>
        <begin position="142"/>
        <end position="162"/>
    </location>
</feature>
<feature type="transmembrane region" description="Helical" evidence="2">
    <location>
        <begin position="78"/>
        <end position="97"/>
    </location>
</feature>
<evidence type="ECO:0000313" key="4">
    <source>
        <dbReference type="Proteomes" id="UP001500021"/>
    </source>
</evidence>
<reference evidence="4" key="1">
    <citation type="journal article" date="2019" name="Int. J. Syst. Evol. Microbiol.">
        <title>The Global Catalogue of Microorganisms (GCM) 10K type strain sequencing project: providing services to taxonomists for standard genome sequencing and annotation.</title>
        <authorList>
            <consortium name="The Broad Institute Genomics Platform"/>
            <consortium name="The Broad Institute Genome Sequencing Center for Infectious Disease"/>
            <person name="Wu L."/>
            <person name="Ma J."/>
        </authorList>
    </citation>
    <scope>NUCLEOTIDE SEQUENCE [LARGE SCALE GENOMIC DNA]</scope>
    <source>
        <strain evidence="4">JCM 15608</strain>
    </source>
</reference>
<evidence type="ECO:0000256" key="2">
    <source>
        <dbReference type="SAM" id="Phobius"/>
    </source>
</evidence>